<dbReference type="AlphaFoldDB" id="A0A9P8CYB2"/>
<dbReference type="GO" id="GO:0006979">
    <property type="term" value="P:response to oxidative stress"/>
    <property type="evidence" value="ECO:0007669"/>
    <property type="project" value="InterPro"/>
</dbReference>
<keyword evidence="3 5" id="KW-0862">Zinc</keyword>
<dbReference type="InterPro" id="IPR002579">
    <property type="entry name" value="Met_Sox_Rdtase_MsrB_dom"/>
</dbReference>
<proteinExistence type="inferred from homology"/>
<accession>A0A9P8CYB2</accession>
<organism evidence="8 9">
    <name type="scientific">Mortierella alpina</name>
    <name type="common">Oleaginous fungus</name>
    <name type="synonym">Mortierella renispora</name>
    <dbReference type="NCBI Taxonomy" id="64518"/>
    <lineage>
        <taxon>Eukaryota</taxon>
        <taxon>Fungi</taxon>
        <taxon>Fungi incertae sedis</taxon>
        <taxon>Mucoromycota</taxon>
        <taxon>Mortierellomycotina</taxon>
        <taxon>Mortierellomycetes</taxon>
        <taxon>Mortierellales</taxon>
        <taxon>Mortierellaceae</taxon>
        <taxon>Mortierella</taxon>
    </lineage>
</organism>
<keyword evidence="2 5" id="KW-0479">Metal-binding</keyword>
<evidence type="ECO:0000256" key="1">
    <source>
        <dbReference type="ARBA" id="ARBA00007174"/>
    </source>
</evidence>
<feature type="region of interest" description="Disordered" evidence="6">
    <location>
        <begin position="72"/>
        <end position="106"/>
    </location>
</feature>
<protein>
    <recommendedName>
        <fullName evidence="5">Peptide-methionine (R)-S-oxide reductase</fullName>
        <ecNumber evidence="5">1.8.4.12</ecNumber>
    </recommendedName>
</protein>
<evidence type="ECO:0000256" key="6">
    <source>
        <dbReference type="SAM" id="MobiDB-lite"/>
    </source>
</evidence>
<dbReference type="InterPro" id="IPR028427">
    <property type="entry name" value="Met_Sox_Rdtase_MsrB"/>
</dbReference>
<dbReference type="Proteomes" id="UP000717515">
    <property type="component" value="Unassembled WGS sequence"/>
</dbReference>
<comment type="similarity">
    <text evidence="1 5">Belongs to the MsrB Met sulfoxide reductase family.</text>
</comment>
<dbReference type="PROSITE" id="PS51790">
    <property type="entry name" value="MSRB"/>
    <property type="match status" value="1"/>
</dbReference>
<gene>
    <name evidence="8" type="ORF">KVV02_004761</name>
</gene>
<dbReference type="Gene3D" id="2.170.150.20">
    <property type="entry name" value="Peptide methionine sulfoxide reductase"/>
    <property type="match status" value="1"/>
</dbReference>
<dbReference type="PANTHER" id="PTHR46081">
    <property type="entry name" value="PEPTIDE METHIONINE SULFOXIDE REDUCTASE 2"/>
    <property type="match status" value="1"/>
</dbReference>
<comment type="catalytic activity">
    <reaction evidence="5">
        <text>L-methionyl-[protein] + [thioredoxin]-disulfide + H2O = L-methionyl-(R)-S-oxide-[protein] + [thioredoxin]-dithiol</text>
        <dbReference type="Rhea" id="RHEA:24164"/>
        <dbReference type="Rhea" id="RHEA-COMP:10698"/>
        <dbReference type="Rhea" id="RHEA-COMP:10700"/>
        <dbReference type="Rhea" id="RHEA-COMP:12313"/>
        <dbReference type="Rhea" id="RHEA-COMP:12314"/>
        <dbReference type="ChEBI" id="CHEBI:15377"/>
        <dbReference type="ChEBI" id="CHEBI:16044"/>
        <dbReference type="ChEBI" id="CHEBI:29950"/>
        <dbReference type="ChEBI" id="CHEBI:45764"/>
        <dbReference type="ChEBI" id="CHEBI:50058"/>
        <dbReference type="EC" id="1.8.4.12"/>
    </reaction>
</comment>
<comment type="cofactor">
    <cofactor evidence="5">
        <name>Zn(2+)</name>
        <dbReference type="ChEBI" id="CHEBI:29105"/>
    </cofactor>
    <text evidence="5">Binds 1 zinc ion per subunit.</text>
</comment>
<dbReference type="InterPro" id="IPR011057">
    <property type="entry name" value="Mss4-like_sf"/>
</dbReference>
<evidence type="ECO:0000313" key="9">
    <source>
        <dbReference type="Proteomes" id="UP000717515"/>
    </source>
</evidence>
<dbReference type="EC" id="1.8.4.12" evidence="5"/>
<evidence type="ECO:0000256" key="5">
    <source>
        <dbReference type="RuleBase" id="RU365044"/>
    </source>
</evidence>
<dbReference type="PANTHER" id="PTHR46081:SF8">
    <property type="entry name" value="PEPTIDE METHIONINE SULFOXIDE REDUCTASE 2"/>
    <property type="match status" value="1"/>
</dbReference>
<dbReference type="GO" id="GO:0030091">
    <property type="term" value="P:protein repair"/>
    <property type="evidence" value="ECO:0007669"/>
    <property type="project" value="InterPro"/>
</dbReference>
<evidence type="ECO:0000256" key="4">
    <source>
        <dbReference type="ARBA" id="ARBA00023002"/>
    </source>
</evidence>
<evidence type="ECO:0000256" key="2">
    <source>
        <dbReference type="ARBA" id="ARBA00022723"/>
    </source>
</evidence>
<comment type="caution">
    <text evidence="8">The sequence shown here is derived from an EMBL/GenBank/DDBJ whole genome shotgun (WGS) entry which is preliminary data.</text>
</comment>
<evidence type="ECO:0000313" key="8">
    <source>
        <dbReference type="EMBL" id="KAG9325448.1"/>
    </source>
</evidence>
<dbReference type="Pfam" id="PF01641">
    <property type="entry name" value="SelR"/>
    <property type="match status" value="1"/>
</dbReference>
<sequence length="229" mass="24786">MNRTPARFLVSSSSLLSPSTRLLQLQLPVSLQSTHACLRTPIQQSPQTIFKVLASRPFTSCIPTNSIFKHDPVKQDTTTASTGNSTSSTSSTATANMAHMTNPKSDEEWRAVLSPEQFRVLRQKGTERPNTGEYNKHTEKGVYTCAGCHTPLYTSTTKFSSGCGWPAFFDAIPGAVGRHADADGHRVEIVCNACGGHLGHVFKGEGYATPTDERHCVNSVSLKFQGGDV</sequence>
<dbReference type="NCBIfam" id="TIGR00357">
    <property type="entry name" value="peptide-methionine (R)-S-oxide reductase MsrB"/>
    <property type="match status" value="1"/>
</dbReference>
<keyword evidence="4 5" id="KW-0560">Oxidoreductase</keyword>
<feature type="compositionally biased region" description="Low complexity" evidence="6">
    <location>
        <begin position="77"/>
        <end position="96"/>
    </location>
</feature>
<dbReference type="EMBL" id="JAIFTL010000040">
    <property type="protein sequence ID" value="KAG9325448.1"/>
    <property type="molecule type" value="Genomic_DNA"/>
</dbReference>
<evidence type="ECO:0000259" key="7">
    <source>
        <dbReference type="PROSITE" id="PS51790"/>
    </source>
</evidence>
<dbReference type="SUPFAM" id="SSF51316">
    <property type="entry name" value="Mss4-like"/>
    <property type="match status" value="1"/>
</dbReference>
<dbReference type="GO" id="GO:0033743">
    <property type="term" value="F:peptide-methionine (R)-S-oxide reductase activity"/>
    <property type="evidence" value="ECO:0007669"/>
    <property type="project" value="UniProtKB-EC"/>
</dbReference>
<reference evidence="8" key="1">
    <citation type="submission" date="2021-07" db="EMBL/GenBank/DDBJ databases">
        <title>Draft genome of Mortierella alpina, strain LL118, isolated from an aspen leaf litter sample.</title>
        <authorList>
            <person name="Yang S."/>
            <person name="Vinatzer B.A."/>
        </authorList>
    </citation>
    <scope>NUCLEOTIDE SEQUENCE</scope>
    <source>
        <strain evidence="8">LL118</strain>
    </source>
</reference>
<dbReference type="GO" id="GO:0046872">
    <property type="term" value="F:metal ion binding"/>
    <property type="evidence" value="ECO:0007669"/>
    <property type="project" value="UniProtKB-KW"/>
</dbReference>
<feature type="domain" description="MsrB" evidence="7">
    <location>
        <begin position="106"/>
        <end position="227"/>
    </location>
</feature>
<dbReference type="FunFam" id="2.170.150.20:FF:000009">
    <property type="entry name" value="Peptide-methionine (R)-S-oxide reductase"/>
    <property type="match status" value="1"/>
</dbReference>
<evidence type="ECO:0000256" key="3">
    <source>
        <dbReference type="ARBA" id="ARBA00022833"/>
    </source>
</evidence>
<name>A0A9P8CYB2_MORAP</name>